<dbReference type="InterPro" id="IPR010982">
    <property type="entry name" value="Lambda_DNA-bd_dom_sf"/>
</dbReference>
<reference evidence="4 5" key="1">
    <citation type="submission" date="2019-12" db="EMBL/GenBank/DDBJ databases">
        <title>Draft Genome Sequences of Six Type Strains of the Genus Massilia.</title>
        <authorList>
            <person name="Miess H."/>
            <person name="Frediansyah A."/>
            <person name="Goeker M."/>
            <person name="Gross H."/>
        </authorList>
    </citation>
    <scope>NUCLEOTIDE SEQUENCE [LARGE SCALE GENOMIC DNA]</scope>
    <source>
        <strain evidence="4 5">DSM 26639</strain>
    </source>
</reference>
<evidence type="ECO:0000313" key="4">
    <source>
        <dbReference type="EMBL" id="QGZ38952.1"/>
    </source>
</evidence>
<feature type="compositionally biased region" description="Pro residues" evidence="1">
    <location>
        <begin position="242"/>
        <end position="254"/>
    </location>
</feature>
<dbReference type="PANTHER" id="PTHR34475:SF1">
    <property type="entry name" value="CYTOSKELETON PROTEIN RODZ"/>
    <property type="match status" value="1"/>
</dbReference>
<feature type="compositionally biased region" description="Polar residues" evidence="1">
    <location>
        <begin position="1"/>
        <end position="14"/>
    </location>
</feature>
<keyword evidence="2" id="KW-0812">Transmembrane</keyword>
<evidence type="ECO:0000259" key="3">
    <source>
        <dbReference type="Pfam" id="PF13464"/>
    </source>
</evidence>
<gene>
    <name evidence="4" type="ORF">GO485_07770</name>
</gene>
<dbReference type="InterPro" id="IPR001387">
    <property type="entry name" value="Cro/C1-type_HTH"/>
</dbReference>
<evidence type="ECO:0000313" key="5">
    <source>
        <dbReference type="Proteomes" id="UP000437862"/>
    </source>
</evidence>
<dbReference type="InterPro" id="IPR025194">
    <property type="entry name" value="RodZ-like_C"/>
</dbReference>
<feature type="transmembrane region" description="Helical" evidence="2">
    <location>
        <begin position="131"/>
        <end position="151"/>
    </location>
</feature>
<dbReference type="Pfam" id="PF13413">
    <property type="entry name" value="HTH_25"/>
    <property type="match status" value="1"/>
</dbReference>
<dbReference type="SUPFAM" id="SSF47413">
    <property type="entry name" value="lambda repressor-like DNA-binding domains"/>
    <property type="match status" value="1"/>
</dbReference>
<name>A0ABX6FN15_9BURK</name>
<proteinExistence type="predicted"/>
<evidence type="ECO:0000256" key="1">
    <source>
        <dbReference type="SAM" id="MobiDB-lite"/>
    </source>
</evidence>
<dbReference type="PANTHER" id="PTHR34475">
    <property type="match status" value="1"/>
</dbReference>
<dbReference type="Pfam" id="PF13464">
    <property type="entry name" value="RodZ_C"/>
    <property type="match status" value="1"/>
</dbReference>
<protein>
    <submittedName>
        <fullName evidence="4">DUF4115 domain-containing protein</fullName>
    </submittedName>
</protein>
<accession>A0ABX6FN15</accession>
<feature type="compositionally biased region" description="Low complexity" evidence="1">
    <location>
        <begin position="207"/>
        <end position="241"/>
    </location>
</feature>
<dbReference type="EMBL" id="CP046904">
    <property type="protein sequence ID" value="QGZ38952.1"/>
    <property type="molecule type" value="Genomic_DNA"/>
</dbReference>
<feature type="region of interest" description="Disordered" evidence="1">
    <location>
        <begin position="1"/>
        <end position="26"/>
    </location>
</feature>
<dbReference type="Proteomes" id="UP000437862">
    <property type="component" value="Chromosome"/>
</dbReference>
<feature type="compositionally biased region" description="Low complexity" evidence="1">
    <location>
        <begin position="162"/>
        <end position="182"/>
    </location>
</feature>
<feature type="domain" description="Cytoskeleton protein RodZ-like C-terminal" evidence="3">
    <location>
        <begin position="270"/>
        <end position="340"/>
    </location>
</feature>
<organism evidence="4 5">
    <name type="scientific">Pseudoduganella flava</name>
    <dbReference type="NCBI Taxonomy" id="871742"/>
    <lineage>
        <taxon>Bacteria</taxon>
        <taxon>Pseudomonadati</taxon>
        <taxon>Pseudomonadota</taxon>
        <taxon>Betaproteobacteria</taxon>
        <taxon>Burkholderiales</taxon>
        <taxon>Oxalobacteraceae</taxon>
        <taxon>Telluria group</taxon>
        <taxon>Pseudoduganella</taxon>
    </lineage>
</organism>
<keyword evidence="5" id="KW-1185">Reference proteome</keyword>
<keyword evidence="2" id="KW-1133">Transmembrane helix</keyword>
<evidence type="ECO:0000256" key="2">
    <source>
        <dbReference type="SAM" id="Phobius"/>
    </source>
</evidence>
<keyword evidence="2" id="KW-0472">Membrane</keyword>
<feature type="region of interest" description="Disordered" evidence="1">
    <location>
        <begin position="162"/>
        <end position="263"/>
    </location>
</feature>
<dbReference type="Gene3D" id="1.10.260.40">
    <property type="entry name" value="lambda repressor-like DNA-binding domains"/>
    <property type="match status" value="1"/>
</dbReference>
<sequence>MDSEGQGRSQNQPQDQRHASAPGAMLAAQREAMGLTVEQIADQLKLAPRQVVAIEQDDYASLPNMAVTRGFIRAYAKVVRLDPQPLVAQIEVTPAVAVPDQVPHKREKITTTFSESRFPTLTERQGKPKGWLIGGVVVLVAAAAAGAWQAGLISPATFTKPATSDTPAAPATAAAPGTAGTANMPIQAPNVPLVSTPGQATTPPTPDNTAPLVTGSNPNAPAATTPAAPAANAPATAATTPAAPPAVTPAPATPAPAAATPAPASANTLVLTTTEDSWIEIKRPGASPLISRLVKAGSTETFEIDRQSTLVVGKPDGVRATFRGEPLPLPKIPNGTISRVQINKQ</sequence>
<dbReference type="InterPro" id="IPR050400">
    <property type="entry name" value="Bact_Cytoskel_RodZ"/>
</dbReference>
<dbReference type="CDD" id="cd00093">
    <property type="entry name" value="HTH_XRE"/>
    <property type="match status" value="1"/>
</dbReference>